<organism evidence="1 2">
    <name type="scientific">Ganoderma sinense ZZ0214-1</name>
    <dbReference type="NCBI Taxonomy" id="1077348"/>
    <lineage>
        <taxon>Eukaryota</taxon>
        <taxon>Fungi</taxon>
        <taxon>Dikarya</taxon>
        <taxon>Basidiomycota</taxon>
        <taxon>Agaricomycotina</taxon>
        <taxon>Agaricomycetes</taxon>
        <taxon>Polyporales</taxon>
        <taxon>Polyporaceae</taxon>
        <taxon>Ganoderma</taxon>
    </lineage>
</organism>
<reference evidence="1 2" key="1">
    <citation type="journal article" date="2015" name="Sci. Rep.">
        <title>Chromosome-level genome map provides insights into diverse defense mechanisms in the medicinal fungus Ganoderma sinense.</title>
        <authorList>
            <person name="Zhu Y."/>
            <person name="Xu J."/>
            <person name="Sun C."/>
            <person name="Zhou S."/>
            <person name="Xu H."/>
            <person name="Nelson D.R."/>
            <person name="Qian J."/>
            <person name="Song J."/>
            <person name="Luo H."/>
            <person name="Xiang L."/>
            <person name="Li Y."/>
            <person name="Xu Z."/>
            <person name="Ji A."/>
            <person name="Wang L."/>
            <person name="Lu S."/>
            <person name="Hayward A."/>
            <person name="Sun W."/>
            <person name="Li X."/>
            <person name="Schwartz D.C."/>
            <person name="Wang Y."/>
            <person name="Chen S."/>
        </authorList>
    </citation>
    <scope>NUCLEOTIDE SEQUENCE [LARGE SCALE GENOMIC DNA]</scope>
    <source>
        <strain evidence="1 2">ZZ0214-1</strain>
    </source>
</reference>
<comment type="caution">
    <text evidence="1">The sequence shown here is derived from an EMBL/GenBank/DDBJ whole genome shotgun (WGS) entry which is preliminary data.</text>
</comment>
<name>A0A2G8SB40_9APHY</name>
<proteinExistence type="predicted"/>
<accession>A0A2G8SB40</accession>
<dbReference type="EMBL" id="AYKW01000012">
    <property type="protein sequence ID" value="PIL30979.1"/>
    <property type="molecule type" value="Genomic_DNA"/>
</dbReference>
<keyword evidence="2" id="KW-1185">Reference proteome</keyword>
<sequence>MEMLYGGFWRERGDTKLGGRSSRGGWDIVEIKERDERVGCRGERARRDRLCTAIWGTGLDGERVSERGIGEEGFVAKTLGATLSEKSSILGGRGRSLEEVVRGRCGRVLVWFGKRWRRGTGIGMGGRSGGVGMLEGIASLFERRGSEVEAVGEEGVEGRL</sequence>
<evidence type="ECO:0000313" key="2">
    <source>
        <dbReference type="Proteomes" id="UP000230002"/>
    </source>
</evidence>
<protein>
    <submittedName>
        <fullName evidence="1">Uncharacterized protein</fullName>
    </submittedName>
</protein>
<gene>
    <name evidence="1" type="ORF">GSI_05672</name>
</gene>
<dbReference type="AlphaFoldDB" id="A0A2G8SB40"/>
<evidence type="ECO:0000313" key="1">
    <source>
        <dbReference type="EMBL" id="PIL30979.1"/>
    </source>
</evidence>
<dbReference type="Proteomes" id="UP000230002">
    <property type="component" value="Unassembled WGS sequence"/>
</dbReference>